<reference evidence="2 3" key="1">
    <citation type="journal article" date="2019" name="Nat. Ecol. Evol.">
        <title>Megaphylogeny resolves global patterns of mushroom evolution.</title>
        <authorList>
            <person name="Varga T."/>
            <person name="Krizsan K."/>
            <person name="Foldi C."/>
            <person name="Dima B."/>
            <person name="Sanchez-Garcia M."/>
            <person name="Sanchez-Ramirez S."/>
            <person name="Szollosi G.J."/>
            <person name="Szarkandi J.G."/>
            <person name="Papp V."/>
            <person name="Albert L."/>
            <person name="Andreopoulos W."/>
            <person name="Angelini C."/>
            <person name="Antonin V."/>
            <person name="Barry K.W."/>
            <person name="Bougher N.L."/>
            <person name="Buchanan P."/>
            <person name="Buyck B."/>
            <person name="Bense V."/>
            <person name="Catcheside P."/>
            <person name="Chovatia M."/>
            <person name="Cooper J."/>
            <person name="Damon W."/>
            <person name="Desjardin D."/>
            <person name="Finy P."/>
            <person name="Geml J."/>
            <person name="Haridas S."/>
            <person name="Hughes K."/>
            <person name="Justo A."/>
            <person name="Karasinski D."/>
            <person name="Kautmanova I."/>
            <person name="Kiss B."/>
            <person name="Kocsube S."/>
            <person name="Kotiranta H."/>
            <person name="LaButti K.M."/>
            <person name="Lechner B.E."/>
            <person name="Liimatainen K."/>
            <person name="Lipzen A."/>
            <person name="Lukacs Z."/>
            <person name="Mihaltcheva S."/>
            <person name="Morgado L.N."/>
            <person name="Niskanen T."/>
            <person name="Noordeloos M.E."/>
            <person name="Ohm R.A."/>
            <person name="Ortiz-Santana B."/>
            <person name="Ovrebo C."/>
            <person name="Racz N."/>
            <person name="Riley R."/>
            <person name="Savchenko A."/>
            <person name="Shiryaev A."/>
            <person name="Soop K."/>
            <person name="Spirin V."/>
            <person name="Szebenyi C."/>
            <person name="Tomsovsky M."/>
            <person name="Tulloss R.E."/>
            <person name="Uehling J."/>
            <person name="Grigoriev I.V."/>
            <person name="Vagvolgyi C."/>
            <person name="Papp T."/>
            <person name="Martin F.M."/>
            <person name="Miettinen O."/>
            <person name="Hibbett D.S."/>
            <person name="Nagy L.G."/>
        </authorList>
    </citation>
    <scope>NUCLEOTIDE SEQUENCE [LARGE SCALE GENOMIC DNA]</scope>
    <source>
        <strain evidence="2 3">HHB13444</strain>
    </source>
</reference>
<name>A0A5C3PS26_9APHY</name>
<sequence length="90" mass="10136">MYCNEEGMISPPRTRTPRRTYEQLDGCVRGGKYYTGTVIGYLLLLTLCDTICLNQMAVCTSTSKDVGSETRRTLPDQRRRPGVDRARNGT</sequence>
<accession>A0A5C3PS26</accession>
<organism evidence="2 3">
    <name type="scientific">Polyporus arcularius HHB13444</name>
    <dbReference type="NCBI Taxonomy" id="1314778"/>
    <lineage>
        <taxon>Eukaryota</taxon>
        <taxon>Fungi</taxon>
        <taxon>Dikarya</taxon>
        <taxon>Basidiomycota</taxon>
        <taxon>Agaricomycotina</taxon>
        <taxon>Agaricomycetes</taxon>
        <taxon>Polyporales</taxon>
        <taxon>Polyporaceae</taxon>
        <taxon>Polyporus</taxon>
    </lineage>
</organism>
<gene>
    <name evidence="2" type="ORF">K466DRAFT_341359</name>
</gene>
<dbReference type="Proteomes" id="UP000308197">
    <property type="component" value="Unassembled WGS sequence"/>
</dbReference>
<evidence type="ECO:0000313" key="3">
    <source>
        <dbReference type="Proteomes" id="UP000308197"/>
    </source>
</evidence>
<feature type="compositionally biased region" description="Basic and acidic residues" evidence="1">
    <location>
        <begin position="66"/>
        <end position="90"/>
    </location>
</feature>
<protein>
    <submittedName>
        <fullName evidence="2">Uncharacterized protein</fullName>
    </submittedName>
</protein>
<proteinExistence type="predicted"/>
<keyword evidence="3" id="KW-1185">Reference proteome</keyword>
<dbReference type="InParanoid" id="A0A5C3PS26"/>
<dbReference type="EMBL" id="ML211027">
    <property type="protein sequence ID" value="TFK91180.1"/>
    <property type="molecule type" value="Genomic_DNA"/>
</dbReference>
<evidence type="ECO:0000313" key="2">
    <source>
        <dbReference type="EMBL" id="TFK91180.1"/>
    </source>
</evidence>
<dbReference type="AlphaFoldDB" id="A0A5C3PS26"/>
<feature type="region of interest" description="Disordered" evidence="1">
    <location>
        <begin position="63"/>
        <end position="90"/>
    </location>
</feature>
<evidence type="ECO:0000256" key="1">
    <source>
        <dbReference type="SAM" id="MobiDB-lite"/>
    </source>
</evidence>